<proteinExistence type="predicted"/>
<keyword evidence="4" id="KW-1185">Reference proteome</keyword>
<dbReference type="Gene3D" id="3.30.460.20">
    <property type="entry name" value="CorA soluble domain-like"/>
    <property type="match status" value="1"/>
</dbReference>
<protein>
    <submittedName>
        <fullName evidence="3">Unnamed protein product</fullName>
    </submittedName>
</protein>
<dbReference type="PANTHER" id="PTHR46494">
    <property type="entry name" value="CORA FAMILY METAL ION TRANSPORTER (EUROFUNG)"/>
    <property type="match status" value="1"/>
</dbReference>
<feature type="region of interest" description="Disordered" evidence="2">
    <location>
        <begin position="27"/>
        <end position="133"/>
    </location>
</feature>
<dbReference type="GO" id="GO:0005886">
    <property type="term" value="C:plasma membrane"/>
    <property type="evidence" value="ECO:0007669"/>
    <property type="project" value="UniProtKB-SubCell"/>
</dbReference>
<gene>
    <name evidence="3" type="ORF">Amon01_000424800</name>
</gene>
<feature type="compositionally biased region" description="Low complexity" evidence="2">
    <location>
        <begin position="33"/>
        <end position="56"/>
    </location>
</feature>
<evidence type="ECO:0000313" key="4">
    <source>
        <dbReference type="Proteomes" id="UP001165063"/>
    </source>
</evidence>
<feature type="compositionally biased region" description="Polar residues" evidence="2">
    <location>
        <begin position="118"/>
        <end position="127"/>
    </location>
</feature>
<sequence length="463" mass="53964">MLRKSDFPPKVYDSKYNPDSLHFNLWRVFVDHSPSQQQQQQQQQSNQQQQSDQQPSTGNEGDTRSSIHEDIQRSNTTTEDSSDSIRGQEEGTETTSLSNTIPYPRGIPLSEDEREKQLQSQWEQSGFPTREKDYPGCTVTIADFNETKYRLERRTIYTEDAHGKFSQIHDCDPKETTKDVFLAKLEESKVGLDEALSQKPSWSYLRWVNVNGIEKSTLFSIIRKFELDMEATSYMFTPLDKCNVDTYANGQLFCELSVLHCFKNVSNIEQSESPLGRGETTVEKLHRLFPNVTTYLREKSKMKLFDPDEEHRDLTVGTELLKKQENFEESKLLKTLNYSIAIERGWLFITDSGTVISFFENTGEEVEERVFFDFLRKLKWNGEIKIDEFTCLENILSAFLYDMTPLVTLYQNLLYRFKVDLNTDASTRRLHQLYLMIDELKALKLRLDRLVKMVNVLRNDGVN</sequence>
<organism evidence="3 4">
    <name type="scientific">Ambrosiozyma monospora</name>
    <name type="common">Yeast</name>
    <name type="synonym">Endomycopsis monosporus</name>
    <dbReference type="NCBI Taxonomy" id="43982"/>
    <lineage>
        <taxon>Eukaryota</taxon>
        <taxon>Fungi</taxon>
        <taxon>Dikarya</taxon>
        <taxon>Ascomycota</taxon>
        <taxon>Saccharomycotina</taxon>
        <taxon>Pichiomycetes</taxon>
        <taxon>Pichiales</taxon>
        <taxon>Pichiaceae</taxon>
        <taxon>Ambrosiozyma</taxon>
    </lineage>
</organism>
<reference evidence="3" key="1">
    <citation type="submission" date="2023-04" db="EMBL/GenBank/DDBJ databases">
        <title>Ambrosiozyma monospora NBRC 1965.</title>
        <authorList>
            <person name="Ichikawa N."/>
            <person name="Sato H."/>
            <person name="Tonouchi N."/>
        </authorList>
    </citation>
    <scope>NUCLEOTIDE SEQUENCE</scope>
    <source>
        <strain evidence="3">NBRC 1965</strain>
    </source>
</reference>
<dbReference type="GO" id="GO:0000287">
    <property type="term" value="F:magnesium ion binding"/>
    <property type="evidence" value="ECO:0007669"/>
    <property type="project" value="TreeGrafter"/>
</dbReference>
<accession>A0A9W6YTV2</accession>
<feature type="compositionally biased region" description="Basic and acidic residues" evidence="2">
    <location>
        <begin position="61"/>
        <end position="72"/>
    </location>
</feature>
<comment type="subcellular location">
    <subcellularLocation>
        <location evidence="1">Cell membrane</location>
        <topology evidence="1">Multi-pass membrane protein</topology>
    </subcellularLocation>
</comment>
<dbReference type="GO" id="GO:0050897">
    <property type="term" value="F:cobalt ion binding"/>
    <property type="evidence" value="ECO:0007669"/>
    <property type="project" value="TreeGrafter"/>
</dbReference>
<dbReference type="GO" id="GO:0015087">
    <property type="term" value="F:cobalt ion transmembrane transporter activity"/>
    <property type="evidence" value="ECO:0007669"/>
    <property type="project" value="TreeGrafter"/>
</dbReference>
<evidence type="ECO:0000256" key="1">
    <source>
        <dbReference type="ARBA" id="ARBA00004651"/>
    </source>
</evidence>
<dbReference type="GO" id="GO:0015095">
    <property type="term" value="F:magnesium ion transmembrane transporter activity"/>
    <property type="evidence" value="ECO:0007669"/>
    <property type="project" value="TreeGrafter"/>
</dbReference>
<name>A0A9W6YTV2_AMBMO</name>
<comment type="caution">
    <text evidence="3">The sequence shown here is derived from an EMBL/GenBank/DDBJ whole genome shotgun (WGS) entry which is preliminary data.</text>
</comment>
<evidence type="ECO:0000256" key="2">
    <source>
        <dbReference type="SAM" id="MobiDB-lite"/>
    </source>
</evidence>
<dbReference type="Proteomes" id="UP001165063">
    <property type="component" value="Unassembled WGS sequence"/>
</dbReference>
<dbReference type="PANTHER" id="PTHR46494:SF1">
    <property type="entry name" value="CORA FAMILY METAL ION TRANSPORTER (EUROFUNG)"/>
    <property type="match status" value="1"/>
</dbReference>
<dbReference type="AlphaFoldDB" id="A0A9W6YTV2"/>
<dbReference type="OrthoDB" id="165352at2759"/>
<dbReference type="EMBL" id="BSXU01001994">
    <property type="protein sequence ID" value="GMG33205.1"/>
    <property type="molecule type" value="Genomic_DNA"/>
</dbReference>
<evidence type="ECO:0000313" key="3">
    <source>
        <dbReference type="EMBL" id="GMG33205.1"/>
    </source>
</evidence>